<dbReference type="KEGG" id="glz:GLAREA_06870"/>
<evidence type="ECO:0000313" key="3">
    <source>
        <dbReference type="EMBL" id="EPE33857.1"/>
    </source>
</evidence>
<evidence type="ECO:0000256" key="1">
    <source>
        <dbReference type="SAM" id="MobiDB-lite"/>
    </source>
</evidence>
<dbReference type="PANTHER" id="PTHR11200:SF240">
    <property type="entry name" value="INOSITOL POLYPHOSPHATE 5-PHOSPHATASE C9G1.10C-RELATED"/>
    <property type="match status" value="1"/>
</dbReference>
<feature type="compositionally biased region" description="Polar residues" evidence="1">
    <location>
        <begin position="7"/>
        <end position="39"/>
    </location>
</feature>
<feature type="compositionally biased region" description="Polar residues" evidence="1">
    <location>
        <begin position="248"/>
        <end position="259"/>
    </location>
</feature>
<dbReference type="GO" id="GO:0004439">
    <property type="term" value="F:phosphatidylinositol-4,5-bisphosphate 5-phosphatase activity"/>
    <property type="evidence" value="ECO:0007669"/>
    <property type="project" value="TreeGrafter"/>
</dbReference>
<feature type="compositionally biased region" description="Polar residues" evidence="1">
    <location>
        <begin position="274"/>
        <end position="284"/>
    </location>
</feature>
<dbReference type="eggNOG" id="KOG0565">
    <property type="taxonomic scope" value="Eukaryota"/>
</dbReference>
<dbReference type="OMA" id="CVFVKHK"/>
<dbReference type="EMBL" id="KE145357">
    <property type="protein sequence ID" value="EPE33857.1"/>
    <property type="molecule type" value="Genomic_DNA"/>
</dbReference>
<feature type="compositionally biased region" description="Polar residues" evidence="1">
    <location>
        <begin position="144"/>
        <end position="158"/>
    </location>
</feature>
<dbReference type="Pfam" id="PF22669">
    <property type="entry name" value="Exo_endo_phos2"/>
    <property type="match status" value="1"/>
</dbReference>
<reference evidence="3 4" key="1">
    <citation type="journal article" date="2013" name="BMC Genomics">
        <title>Genomics-driven discovery of the pneumocandin biosynthetic gene cluster in the fungus Glarea lozoyensis.</title>
        <authorList>
            <person name="Chen L."/>
            <person name="Yue Q."/>
            <person name="Zhang X."/>
            <person name="Xiang M."/>
            <person name="Wang C."/>
            <person name="Li S."/>
            <person name="Che Y."/>
            <person name="Ortiz-Lopez F.J."/>
            <person name="Bills G.F."/>
            <person name="Liu X."/>
            <person name="An Z."/>
        </authorList>
    </citation>
    <scope>NUCLEOTIDE SEQUENCE [LARGE SCALE GENOMIC DNA]</scope>
    <source>
        <strain evidence="4">ATCC 20868 / MF5171</strain>
    </source>
</reference>
<keyword evidence="4" id="KW-1185">Reference proteome</keyword>
<accession>S3D5Y3</accession>
<organism evidence="3 4">
    <name type="scientific">Glarea lozoyensis (strain ATCC 20868 / MF5171)</name>
    <dbReference type="NCBI Taxonomy" id="1116229"/>
    <lineage>
        <taxon>Eukaryota</taxon>
        <taxon>Fungi</taxon>
        <taxon>Dikarya</taxon>
        <taxon>Ascomycota</taxon>
        <taxon>Pezizomycotina</taxon>
        <taxon>Leotiomycetes</taxon>
        <taxon>Helotiales</taxon>
        <taxon>Helotiaceae</taxon>
        <taxon>Glarea</taxon>
    </lineage>
</organism>
<dbReference type="HOGENOM" id="CLU_002027_1_1_1"/>
<feature type="compositionally biased region" description="Polar residues" evidence="1">
    <location>
        <begin position="382"/>
        <end position="393"/>
    </location>
</feature>
<dbReference type="SUPFAM" id="SSF50978">
    <property type="entry name" value="WD40 repeat-like"/>
    <property type="match status" value="1"/>
</dbReference>
<gene>
    <name evidence="3" type="ORF">GLAREA_06870</name>
</gene>
<feature type="compositionally biased region" description="Polar residues" evidence="1">
    <location>
        <begin position="95"/>
        <end position="105"/>
    </location>
</feature>
<dbReference type="FunFam" id="3.60.10.10:FF:000036">
    <property type="entry name" value="Inositol polyphosphate phosphatase, putative"/>
    <property type="match status" value="1"/>
</dbReference>
<feature type="compositionally biased region" description="Basic and acidic residues" evidence="1">
    <location>
        <begin position="195"/>
        <end position="204"/>
    </location>
</feature>
<dbReference type="Gene3D" id="2.130.10.10">
    <property type="entry name" value="YVTN repeat-like/Quinoprotein amine dehydrogenase"/>
    <property type="match status" value="1"/>
</dbReference>
<dbReference type="Gene3D" id="3.60.10.10">
    <property type="entry name" value="Endonuclease/exonuclease/phosphatase"/>
    <property type="match status" value="1"/>
</dbReference>
<protein>
    <submittedName>
        <fullName evidence="3">DNase I-like protein</fullName>
    </submittedName>
</protein>
<feature type="compositionally biased region" description="Low complexity" evidence="1">
    <location>
        <begin position="176"/>
        <end position="186"/>
    </location>
</feature>
<feature type="domain" description="Inositol polyphosphate-related phosphatase" evidence="2">
    <location>
        <begin position="792"/>
        <end position="1134"/>
    </location>
</feature>
<dbReference type="STRING" id="1116229.S3D5Y3"/>
<dbReference type="InterPro" id="IPR036322">
    <property type="entry name" value="WD40_repeat_dom_sf"/>
</dbReference>
<dbReference type="InterPro" id="IPR000300">
    <property type="entry name" value="IPPc"/>
</dbReference>
<feature type="compositionally biased region" description="Low complexity" evidence="1">
    <location>
        <begin position="111"/>
        <end position="126"/>
    </location>
</feature>
<evidence type="ECO:0000259" key="2">
    <source>
        <dbReference type="SMART" id="SM00128"/>
    </source>
</evidence>
<dbReference type="InterPro" id="IPR046985">
    <property type="entry name" value="IP5"/>
</dbReference>
<dbReference type="InterPro" id="IPR036691">
    <property type="entry name" value="Endo/exonu/phosph_ase_sf"/>
</dbReference>
<dbReference type="InterPro" id="IPR015943">
    <property type="entry name" value="WD40/YVTN_repeat-like_dom_sf"/>
</dbReference>
<dbReference type="GO" id="GO:0046856">
    <property type="term" value="P:phosphatidylinositol dephosphorylation"/>
    <property type="evidence" value="ECO:0007669"/>
    <property type="project" value="InterPro"/>
</dbReference>
<dbReference type="AlphaFoldDB" id="S3D5Y3"/>
<sequence length="1187" mass="132425">MEESQESLDGSSIKPVSSLRSHFEQMTTTKPAANSSTPRAVSPKPSHLSSVGLGESAKGLAARQEISKPFAEEAHGLRGRQIDPKDLGLRPFRIASNNPSPSPTRALSVRTTSTAPAPPAVTVQSPQSPPKNRAPNLSLAGASTYLSTDASFSPSPGGTSPRHFRIPSRPNTPLEAGRSPSLSASRPPSPPPPRRSGEVRRESVFKPLPPPVNRAEKPKIGAKPISLGLKPELAALAPVSPYKKERSSPFTTPPSGNSSPEHDLQLARPRRTMTESATLQSTQKAFDPPPVHHAVVNKRKDQESNGIGRGLISPQVTGEQRPALPNRPTIIAETSSPRHLPPPSSMMPPPPRPSIDRSRPAMSTTPSDDLKTFATPPKRVFSTPTSQQLQTPPRSHGRSMTVDRTSDRTPAEFRTPPVTKFEPRQSLDIVPSSTLHSSQTPPSIIEYPDSTNSNRRPPHFKQGAHEISTKYDTRLIDVCGEFVCTSGHLTRVWSILDGEIVCSLAHTEGLKIVSVSFKPTVDVKDEGTRLWLGNNVGELMEVDVRTQSVVSSKASAHTRREVIKIFRHRNEMWTLDDGGTLHVWGPDSTGIPQLSNPVQSYRVPKGHTFSMVVEDEYWHAAGKDIRIFMPTVDGCVQFQVLARPLNQPNTGDITSGAAIHSQPDRVYFGHTDGKVSIYSRHDFACLGVVNVSVYKITTLAGEGDKLWVGFSTGMVYIYDTTTTPWQIKKEWKAHSDPVIKLIADSSSFFFLDRAQVVSLGQDNTVRIWDGLLQDDWMESQMQAQEASYCEFNHLKALVMTWNAGASTPFHLQHSDQDSTFFRNLLQGSDSPDILVFGFQELVDLEDKTRTAKSFFKSKKKDPHTEQEHMSHQYRDWRDFLTRCIDDYMPRSELYHLVHTSHLVGLFTCIFVKAPLRDRIRSVCGAEVKRGMGGLHGNKGALIVRFVLDDTSLCFINCHLAAGQSQTKDRNNDITSILESYILPVERDREIRQDSYTGGGDGSMILDHEICILNGDLNYRIDTMGRDTVVSAVRTSNLAKLLERDQLLASRRKNPWFKLRAFDERPITFAPTYKYDVGTDNYDTSEKKRSPAWCDRILCRGQNRIQQIDYRRHEVRVSDHRPVTGQFNLITKTISPKKRAMKWDDCQRQWLEMKDERGNASKLIYLTNVLGFDEVTSKKMIQKSKRAH</sequence>
<dbReference type="RefSeq" id="XP_008079009.1">
    <property type="nucleotide sequence ID" value="XM_008080818.1"/>
</dbReference>
<dbReference type="SUPFAM" id="SSF56219">
    <property type="entry name" value="DNase I-like"/>
    <property type="match status" value="1"/>
</dbReference>
<feature type="compositionally biased region" description="Polar residues" evidence="1">
    <location>
        <begin position="431"/>
        <end position="442"/>
    </location>
</feature>
<dbReference type="GeneID" id="19465923"/>
<dbReference type="OrthoDB" id="2248459at2759"/>
<dbReference type="Proteomes" id="UP000016922">
    <property type="component" value="Unassembled WGS sequence"/>
</dbReference>
<name>S3D5Y3_GLAL2</name>
<dbReference type="PANTHER" id="PTHR11200">
    <property type="entry name" value="INOSITOL 5-PHOSPHATASE"/>
    <property type="match status" value="1"/>
</dbReference>
<dbReference type="SMART" id="SM00128">
    <property type="entry name" value="IPPc"/>
    <property type="match status" value="1"/>
</dbReference>
<feature type="compositionally biased region" description="Basic and acidic residues" evidence="1">
    <location>
        <begin position="70"/>
        <end position="88"/>
    </location>
</feature>
<feature type="compositionally biased region" description="Pro residues" evidence="1">
    <location>
        <begin position="339"/>
        <end position="353"/>
    </location>
</feature>
<proteinExistence type="predicted"/>
<feature type="region of interest" description="Disordered" evidence="1">
    <location>
        <begin position="1"/>
        <end position="461"/>
    </location>
</feature>
<evidence type="ECO:0000313" key="4">
    <source>
        <dbReference type="Proteomes" id="UP000016922"/>
    </source>
</evidence>